<sequence length="154" mass="16995">MVVTTREPPELWLALQGFLVAFVWEMFQMPFYEMDAETPWAATKACAAASLGDAGIMVVAACLANRLSKGSLWMKQPSLSAILIYLGAGIGVTIAIEWLALRSDWGWEYSHLMPQIFRIGLVPLAMWVVVPSLSLFLSRKIVGSKARFKDPSAC</sequence>
<keyword evidence="1" id="KW-0472">Membrane</keyword>
<evidence type="ECO:0000313" key="2">
    <source>
        <dbReference type="EMBL" id="MXO48108.1"/>
    </source>
</evidence>
<keyword evidence="1" id="KW-0812">Transmembrane</keyword>
<dbReference type="EMBL" id="WTYC01000003">
    <property type="protein sequence ID" value="MXO48108.1"/>
    <property type="molecule type" value="Genomic_DNA"/>
</dbReference>
<proteinExistence type="predicted"/>
<feature type="transmembrane region" description="Helical" evidence="1">
    <location>
        <begin position="12"/>
        <end position="27"/>
    </location>
</feature>
<comment type="caution">
    <text evidence="2">The sequence shown here is derived from an EMBL/GenBank/DDBJ whole genome shotgun (WGS) entry which is preliminary data.</text>
</comment>
<reference evidence="2 3" key="1">
    <citation type="submission" date="2019-12" db="EMBL/GenBank/DDBJ databases">
        <title>Genomic-based taxomic classification of the family Erythrobacteraceae.</title>
        <authorList>
            <person name="Xu L."/>
        </authorList>
    </citation>
    <scope>NUCLEOTIDE SEQUENCE [LARGE SCALE GENOMIC DNA]</scope>
    <source>
        <strain evidence="2 3">DSM 17792</strain>
    </source>
</reference>
<dbReference type="Proteomes" id="UP000448199">
    <property type="component" value="Unassembled WGS sequence"/>
</dbReference>
<name>A0A844XSW6_9SPHN</name>
<evidence type="ECO:0000313" key="3">
    <source>
        <dbReference type="Proteomes" id="UP000448199"/>
    </source>
</evidence>
<evidence type="ECO:0000256" key="1">
    <source>
        <dbReference type="SAM" id="Phobius"/>
    </source>
</evidence>
<gene>
    <name evidence="2" type="ORF">GRI69_07550</name>
</gene>
<keyword evidence="3" id="KW-1185">Reference proteome</keyword>
<accession>A0A844XSW6</accession>
<keyword evidence="1" id="KW-1133">Transmembrane helix</keyword>
<dbReference type="OrthoDB" id="7594268at2"/>
<dbReference type="AlphaFoldDB" id="A0A844XSW6"/>
<feature type="transmembrane region" description="Helical" evidence="1">
    <location>
        <begin position="47"/>
        <end position="67"/>
    </location>
</feature>
<organism evidence="2 3">
    <name type="scientific">Qipengyuania vulgaris</name>
    <dbReference type="NCBI Taxonomy" id="291985"/>
    <lineage>
        <taxon>Bacteria</taxon>
        <taxon>Pseudomonadati</taxon>
        <taxon>Pseudomonadota</taxon>
        <taxon>Alphaproteobacteria</taxon>
        <taxon>Sphingomonadales</taxon>
        <taxon>Erythrobacteraceae</taxon>
        <taxon>Qipengyuania</taxon>
    </lineage>
</organism>
<dbReference type="RefSeq" id="WP_160727655.1">
    <property type="nucleotide sequence ID" value="NZ_WTYC01000003.1"/>
</dbReference>
<feature type="transmembrane region" description="Helical" evidence="1">
    <location>
        <begin position="79"/>
        <end position="101"/>
    </location>
</feature>
<protein>
    <submittedName>
        <fullName evidence="2">Uncharacterized protein</fullName>
    </submittedName>
</protein>
<feature type="transmembrane region" description="Helical" evidence="1">
    <location>
        <begin position="116"/>
        <end position="137"/>
    </location>
</feature>